<dbReference type="EMBL" id="CAJOBC010007745">
    <property type="protein sequence ID" value="CAF3941674.1"/>
    <property type="molecule type" value="Genomic_DNA"/>
</dbReference>
<dbReference type="EMBL" id="CAJNOK010025674">
    <property type="protein sequence ID" value="CAF1393029.1"/>
    <property type="molecule type" value="Genomic_DNA"/>
</dbReference>
<accession>A0A814UM84</accession>
<comment type="caution">
    <text evidence="2">The sequence shown here is derived from an EMBL/GenBank/DDBJ whole genome shotgun (WGS) entry which is preliminary data.</text>
</comment>
<sequence>MLRKNIEQWSTPPFIDPDILSHTINEYVKKGQQQRASFAYCYSKTTIQSKFYLMIIVIDELETVMRHHRSTLINLEDKLSKLHKEKPHIYTTLLLDTIEQRRQAMKQRFFRIREYKLKTFFDEAPTVANNNIL</sequence>
<evidence type="ECO:0000313" key="3">
    <source>
        <dbReference type="EMBL" id="CAF1393029.1"/>
    </source>
</evidence>
<keyword evidence="6" id="KW-1185">Reference proteome</keyword>
<evidence type="ECO:0000256" key="1">
    <source>
        <dbReference type="SAM" id="Coils"/>
    </source>
</evidence>
<keyword evidence="1" id="KW-0175">Coiled coil</keyword>
<organism evidence="2 6">
    <name type="scientific">Didymodactylos carnosus</name>
    <dbReference type="NCBI Taxonomy" id="1234261"/>
    <lineage>
        <taxon>Eukaryota</taxon>
        <taxon>Metazoa</taxon>
        <taxon>Spiralia</taxon>
        <taxon>Gnathifera</taxon>
        <taxon>Rotifera</taxon>
        <taxon>Eurotatoria</taxon>
        <taxon>Bdelloidea</taxon>
        <taxon>Philodinida</taxon>
        <taxon>Philodinidae</taxon>
        <taxon>Didymodactylos</taxon>
    </lineage>
</organism>
<dbReference type="Proteomes" id="UP000682733">
    <property type="component" value="Unassembled WGS sequence"/>
</dbReference>
<evidence type="ECO:0000313" key="4">
    <source>
        <dbReference type="EMBL" id="CAF3941674.1"/>
    </source>
</evidence>
<evidence type="ECO:0000313" key="2">
    <source>
        <dbReference type="EMBL" id="CAF1177555.1"/>
    </source>
</evidence>
<name>A0A814UM84_9BILA</name>
<evidence type="ECO:0000313" key="6">
    <source>
        <dbReference type="Proteomes" id="UP000663829"/>
    </source>
</evidence>
<reference evidence="2" key="1">
    <citation type="submission" date="2021-02" db="EMBL/GenBank/DDBJ databases">
        <authorList>
            <person name="Nowell W R."/>
        </authorList>
    </citation>
    <scope>NUCLEOTIDE SEQUENCE</scope>
</reference>
<dbReference type="EMBL" id="CAJNOQ010007746">
    <property type="protein sequence ID" value="CAF1177555.1"/>
    <property type="molecule type" value="Genomic_DNA"/>
</dbReference>
<evidence type="ECO:0000313" key="5">
    <source>
        <dbReference type="EMBL" id="CAF4200583.1"/>
    </source>
</evidence>
<dbReference type="Proteomes" id="UP000663829">
    <property type="component" value="Unassembled WGS sequence"/>
</dbReference>
<dbReference type="Proteomes" id="UP000681722">
    <property type="component" value="Unassembled WGS sequence"/>
</dbReference>
<dbReference type="EMBL" id="CAJOBA010047385">
    <property type="protein sequence ID" value="CAF4200583.1"/>
    <property type="molecule type" value="Genomic_DNA"/>
</dbReference>
<gene>
    <name evidence="2" type="ORF">GPM918_LOCUS22523</name>
    <name evidence="3" type="ORF">OVA965_LOCUS32669</name>
    <name evidence="4" type="ORF">SRO942_LOCUS22521</name>
    <name evidence="5" type="ORF">TMI583_LOCUS33535</name>
</gene>
<dbReference type="Proteomes" id="UP000677228">
    <property type="component" value="Unassembled WGS sequence"/>
</dbReference>
<proteinExistence type="predicted"/>
<feature type="coiled-coil region" evidence="1">
    <location>
        <begin position="58"/>
        <end position="85"/>
    </location>
</feature>
<dbReference type="OrthoDB" id="10043736at2759"/>
<protein>
    <submittedName>
        <fullName evidence="2">Uncharacterized protein</fullName>
    </submittedName>
</protein>
<dbReference type="AlphaFoldDB" id="A0A814UM84"/>